<protein>
    <submittedName>
        <fullName evidence="2">Uncharacterized protein</fullName>
    </submittedName>
</protein>
<dbReference type="EMBL" id="GBEZ01006539">
    <property type="protein sequence ID" value="JAC78866.1"/>
    <property type="molecule type" value="Transcribed_RNA"/>
</dbReference>
<feature type="region of interest" description="Disordered" evidence="1">
    <location>
        <begin position="1"/>
        <end position="24"/>
    </location>
</feature>
<accession>A0A061S7V3</accession>
<gene>
    <name evidence="2" type="ORF">TSPGSL018_14111</name>
</gene>
<proteinExistence type="predicted"/>
<feature type="non-terminal residue" evidence="2">
    <location>
        <position position="62"/>
    </location>
</feature>
<evidence type="ECO:0000256" key="1">
    <source>
        <dbReference type="SAM" id="MobiDB-lite"/>
    </source>
</evidence>
<organism evidence="2">
    <name type="scientific">Tetraselmis sp. GSL018</name>
    <dbReference type="NCBI Taxonomy" id="582737"/>
    <lineage>
        <taxon>Eukaryota</taxon>
        <taxon>Viridiplantae</taxon>
        <taxon>Chlorophyta</taxon>
        <taxon>core chlorophytes</taxon>
        <taxon>Chlorodendrophyceae</taxon>
        <taxon>Chlorodendrales</taxon>
        <taxon>Chlorodendraceae</taxon>
        <taxon>Tetraselmis</taxon>
    </lineage>
</organism>
<sequence length="62" mass="6568">MHPAITASSIPDPDAGVRDGTNAQPHLREQLALAWGILRDASARIGHSSATGADDRSRHNPM</sequence>
<evidence type="ECO:0000313" key="2">
    <source>
        <dbReference type="EMBL" id="JAC78866.1"/>
    </source>
</evidence>
<dbReference type="AlphaFoldDB" id="A0A061S7V3"/>
<name>A0A061S7V3_9CHLO</name>
<reference evidence="2" key="1">
    <citation type="submission" date="2014-05" db="EMBL/GenBank/DDBJ databases">
        <title>The transcriptome of the halophilic microalga Tetraselmis sp. GSL018 isolated from the Great Salt Lake, Utah.</title>
        <authorList>
            <person name="Jinkerson R.E."/>
            <person name="D'Adamo S."/>
            <person name="Posewitz M.C."/>
        </authorList>
    </citation>
    <scope>NUCLEOTIDE SEQUENCE</scope>
    <source>
        <strain evidence="2">GSL018</strain>
    </source>
</reference>